<keyword evidence="2" id="KW-0413">Isomerase</keyword>
<proteinExistence type="predicted"/>
<comment type="catalytic activity">
    <reaction evidence="3">
        <text>alpha-L-fucose = beta-L-fucose</text>
        <dbReference type="Rhea" id="RHEA:25580"/>
        <dbReference type="ChEBI" id="CHEBI:42548"/>
        <dbReference type="ChEBI" id="CHEBI:42589"/>
        <dbReference type="EC" id="5.1.3.29"/>
    </reaction>
</comment>
<dbReference type="InterPro" id="IPR023750">
    <property type="entry name" value="RbsD-like_sf"/>
</dbReference>
<comment type="caution">
    <text evidence="4">The sequence shown here is derived from an EMBL/GenBank/DDBJ whole genome shotgun (WGS) entry which is preliminary data.</text>
</comment>
<dbReference type="SUPFAM" id="SSF102546">
    <property type="entry name" value="RbsD-like"/>
    <property type="match status" value="1"/>
</dbReference>
<dbReference type="PANTHER" id="PTHR31690:SF4">
    <property type="entry name" value="FUCOSE MUTAROTASE"/>
    <property type="match status" value="1"/>
</dbReference>
<evidence type="ECO:0000313" key="5">
    <source>
        <dbReference type="EMBL" id="VWQ38004.1"/>
    </source>
</evidence>
<dbReference type="Gene3D" id="3.40.1650.10">
    <property type="entry name" value="RbsD-like domain"/>
    <property type="match status" value="1"/>
</dbReference>
<dbReference type="InterPro" id="IPR007721">
    <property type="entry name" value="RbsD_FucU"/>
</dbReference>
<accession>A0A8U0KS85</accession>
<dbReference type="Proteomes" id="UP000494270">
    <property type="component" value="Unassembled WGS sequence"/>
</dbReference>
<gene>
    <name evidence="4" type="primary">fucU_1</name>
    <name evidence="5" type="ORF">BIFLH664_01965</name>
    <name evidence="4" type="ORF">BIFLH665_00414</name>
</gene>
<dbReference type="EMBL" id="CABWKE010000003">
    <property type="protein sequence ID" value="VWQ27318.1"/>
    <property type="molecule type" value="Genomic_DNA"/>
</dbReference>
<dbReference type="GO" id="GO:0062193">
    <property type="term" value="F:D-ribose pyranase activity"/>
    <property type="evidence" value="ECO:0007669"/>
    <property type="project" value="UniProtKB-EC"/>
</dbReference>
<evidence type="ECO:0000313" key="6">
    <source>
        <dbReference type="Proteomes" id="UP000494179"/>
    </source>
</evidence>
<name>A0A8U0KS85_BIFLI</name>
<evidence type="ECO:0000256" key="1">
    <source>
        <dbReference type="ARBA" id="ARBA00000223"/>
    </source>
</evidence>
<dbReference type="RefSeq" id="WP_174774339.1">
    <property type="nucleotide sequence ID" value="NZ_CABWKE010000003.1"/>
</dbReference>
<dbReference type="Proteomes" id="UP000494179">
    <property type="component" value="Unassembled WGS sequence"/>
</dbReference>
<evidence type="ECO:0000256" key="3">
    <source>
        <dbReference type="ARBA" id="ARBA00036324"/>
    </source>
</evidence>
<reference evidence="6 7" key="1">
    <citation type="submission" date="2019-10" db="EMBL/GenBank/DDBJ databases">
        <authorList>
            <consortium name="Melissa Lawson"/>
            <person name="O'neill I."/>
        </authorList>
    </citation>
    <scope>NUCLEOTIDE SEQUENCE [LARGE SCALE GENOMIC DNA]</scope>
    <source>
        <strain evidence="5">LH_664</strain>
        <strain evidence="4">LH_665</strain>
    </source>
</reference>
<dbReference type="GO" id="GO:0006004">
    <property type="term" value="P:fucose metabolic process"/>
    <property type="evidence" value="ECO:0007669"/>
    <property type="project" value="TreeGrafter"/>
</dbReference>
<dbReference type="AlphaFoldDB" id="A0A8U0KS85"/>
<sequence length="145" mass="16266">MLKGIPPIIQPDLLKILSEMGHGDAIVLADAHFPAEPVGVRSHVIRYDGQPIEPLLDAVLQLIPLDQYTEHPVLLMDKVPGDTVDTPIWDRYRQVIDRHEPGRQAGIGMLERFAFYEEAGRSYCIVATGEQSQYANIIIRKGVIR</sequence>
<dbReference type="GO" id="GO:0036373">
    <property type="term" value="F:L-fucose mutarotase activity"/>
    <property type="evidence" value="ECO:0007669"/>
    <property type="project" value="UniProtKB-EC"/>
</dbReference>
<evidence type="ECO:0000313" key="4">
    <source>
        <dbReference type="EMBL" id="VWQ27318.1"/>
    </source>
</evidence>
<evidence type="ECO:0000313" key="7">
    <source>
        <dbReference type="Proteomes" id="UP000494270"/>
    </source>
</evidence>
<comment type="catalytic activity">
    <reaction evidence="1">
        <text>beta-D-ribopyranose = beta-D-ribofuranose</text>
        <dbReference type="Rhea" id="RHEA:25432"/>
        <dbReference type="ChEBI" id="CHEBI:27476"/>
        <dbReference type="ChEBI" id="CHEBI:47002"/>
        <dbReference type="EC" id="5.4.99.62"/>
    </reaction>
</comment>
<dbReference type="Pfam" id="PF05025">
    <property type="entry name" value="RbsD_FucU"/>
    <property type="match status" value="1"/>
</dbReference>
<dbReference type="PANTHER" id="PTHR31690">
    <property type="entry name" value="FUCOSE MUTAROTASE"/>
    <property type="match status" value="1"/>
</dbReference>
<organism evidence="4 7">
    <name type="scientific">Bifidobacterium longum subsp. infantis</name>
    <dbReference type="NCBI Taxonomy" id="1682"/>
    <lineage>
        <taxon>Bacteria</taxon>
        <taxon>Bacillati</taxon>
        <taxon>Actinomycetota</taxon>
        <taxon>Actinomycetes</taxon>
        <taxon>Bifidobacteriales</taxon>
        <taxon>Bifidobacteriaceae</taxon>
        <taxon>Bifidobacterium</taxon>
    </lineage>
</organism>
<evidence type="ECO:0000256" key="2">
    <source>
        <dbReference type="ARBA" id="ARBA00023235"/>
    </source>
</evidence>
<dbReference type="EMBL" id="CABWKI010000030">
    <property type="protein sequence ID" value="VWQ38004.1"/>
    <property type="molecule type" value="Genomic_DNA"/>
</dbReference>
<dbReference type="InterPro" id="IPR050443">
    <property type="entry name" value="RbsD/FucU_mutarotase"/>
</dbReference>
<dbReference type="GO" id="GO:0042806">
    <property type="term" value="F:fucose binding"/>
    <property type="evidence" value="ECO:0007669"/>
    <property type="project" value="TreeGrafter"/>
</dbReference>
<protein>
    <submittedName>
        <fullName evidence="4">L-fucose mutarotase</fullName>
    </submittedName>
</protein>